<dbReference type="Gene3D" id="3.40.50.300">
    <property type="entry name" value="P-loop containing nucleotide triphosphate hydrolases"/>
    <property type="match status" value="1"/>
</dbReference>
<evidence type="ECO:0000256" key="7">
    <source>
        <dbReference type="ARBA" id="ARBA00023034"/>
    </source>
</evidence>
<dbReference type="InterPro" id="IPR027417">
    <property type="entry name" value="P-loop_NTPase"/>
</dbReference>
<comment type="caution">
    <text evidence="12">The sequence shown here is derived from an EMBL/GenBank/DDBJ whole genome shotgun (WGS) entry which is preliminary data.</text>
</comment>
<dbReference type="Proteomes" id="UP000762676">
    <property type="component" value="Unassembled WGS sequence"/>
</dbReference>
<keyword evidence="3" id="KW-0808">Transferase</keyword>
<sequence>MFSVPTTPAGHFITIFAVSATLLILYLNFLNSATLCSGSDNFAVKNPIPHRSSFDKNNGSHSRKRQPISREGPEIRQVVFAKVHKAASTTMQNIFLRFAFSRNLSLLLPNKKTSISEDTKIIARERVVPHPEGKKHYDILCSHVLYDEKEISNYFPESAVRIAIVREPLKQALSALKYYVFFWDPSGALTKGYWGHKKDPINGFLHHPEHFYNDKFGPSTSYINNRMSVDLGFDLEGMEAAKKNQTKINAFIKKVEAQFDVVLVSDYFDESLVLMRRILRWPMKDIIFLKSNVGEETKPALRKKPLLNSSILQKFRQWDMIDFQLYDHFLNIFLYTIAREQRFQEELKAFRTIQMDLKYFCHHDTESSSLRIPKSAWTETFTVLRSDCTFMTTDEVHLTERARSLQQQRYSAYLARSTQSKPEKNKTANKVAGSKSTHV</sequence>
<keyword evidence="5" id="KW-0735">Signal-anchor</keyword>
<keyword evidence="13" id="KW-1185">Reference proteome</keyword>
<evidence type="ECO:0000256" key="3">
    <source>
        <dbReference type="ARBA" id="ARBA00022679"/>
    </source>
</evidence>
<comment type="similarity">
    <text evidence="2">Belongs to the galactose-3-O-sulfotransferase family.</text>
</comment>
<reference evidence="12 13" key="1">
    <citation type="journal article" date="2021" name="Elife">
        <title>Chloroplast acquisition without the gene transfer in kleptoplastic sea slugs, Plakobranchus ocellatus.</title>
        <authorList>
            <person name="Maeda T."/>
            <person name="Takahashi S."/>
            <person name="Yoshida T."/>
            <person name="Shimamura S."/>
            <person name="Takaki Y."/>
            <person name="Nagai Y."/>
            <person name="Toyoda A."/>
            <person name="Suzuki Y."/>
            <person name="Arimoto A."/>
            <person name="Ishii H."/>
            <person name="Satoh N."/>
            <person name="Nishiyama T."/>
            <person name="Hasebe M."/>
            <person name="Maruyama T."/>
            <person name="Minagawa J."/>
            <person name="Obokata J."/>
            <person name="Shigenobu S."/>
        </authorList>
    </citation>
    <scope>NUCLEOTIDE SEQUENCE [LARGE SCALE GENOMIC DNA]</scope>
</reference>
<name>A0AAV4J1B7_9GAST</name>
<keyword evidence="7" id="KW-0333">Golgi apparatus</keyword>
<dbReference type="PANTHER" id="PTHR14647">
    <property type="entry name" value="GALACTOSE-3-O-SULFOTRANSFERASE"/>
    <property type="match status" value="1"/>
</dbReference>
<dbReference type="InterPro" id="IPR009729">
    <property type="entry name" value="Gal-3-0_sulfotransfrase"/>
</dbReference>
<evidence type="ECO:0000256" key="1">
    <source>
        <dbReference type="ARBA" id="ARBA00004323"/>
    </source>
</evidence>
<evidence type="ECO:0000313" key="12">
    <source>
        <dbReference type="EMBL" id="GFS15718.1"/>
    </source>
</evidence>
<feature type="region of interest" description="Disordered" evidence="10">
    <location>
        <begin position="415"/>
        <end position="439"/>
    </location>
</feature>
<evidence type="ECO:0000313" key="13">
    <source>
        <dbReference type="Proteomes" id="UP000762676"/>
    </source>
</evidence>
<dbReference type="GO" id="GO:0009247">
    <property type="term" value="P:glycolipid biosynthetic process"/>
    <property type="evidence" value="ECO:0007669"/>
    <property type="project" value="InterPro"/>
</dbReference>
<evidence type="ECO:0000256" key="9">
    <source>
        <dbReference type="ARBA" id="ARBA00023180"/>
    </source>
</evidence>
<dbReference type="GO" id="GO:0001733">
    <property type="term" value="F:galactosylceramide sulfotransferase activity"/>
    <property type="evidence" value="ECO:0007669"/>
    <property type="project" value="InterPro"/>
</dbReference>
<evidence type="ECO:0000256" key="5">
    <source>
        <dbReference type="ARBA" id="ARBA00022968"/>
    </source>
</evidence>
<comment type="subcellular location">
    <subcellularLocation>
        <location evidence="1">Golgi apparatus membrane</location>
        <topology evidence="1">Single-pass type II membrane protein</topology>
    </subcellularLocation>
</comment>
<evidence type="ECO:0000256" key="8">
    <source>
        <dbReference type="ARBA" id="ARBA00023136"/>
    </source>
</evidence>
<protein>
    <submittedName>
        <fullName evidence="12">Galactose-3-O-sulfotransferase 3</fullName>
    </submittedName>
</protein>
<feature type="region of interest" description="Disordered" evidence="10">
    <location>
        <begin position="50"/>
        <end position="69"/>
    </location>
</feature>
<dbReference type="PANTHER" id="PTHR14647:SF87">
    <property type="entry name" value="PUTATIVE-RELATED"/>
    <property type="match status" value="1"/>
</dbReference>
<feature type="transmembrane region" description="Helical" evidence="11">
    <location>
        <begin position="12"/>
        <end position="30"/>
    </location>
</feature>
<evidence type="ECO:0000256" key="10">
    <source>
        <dbReference type="SAM" id="MobiDB-lite"/>
    </source>
</evidence>
<dbReference type="GO" id="GO:0000139">
    <property type="term" value="C:Golgi membrane"/>
    <property type="evidence" value="ECO:0007669"/>
    <property type="project" value="UniProtKB-SubCell"/>
</dbReference>
<organism evidence="12 13">
    <name type="scientific">Elysia marginata</name>
    <dbReference type="NCBI Taxonomy" id="1093978"/>
    <lineage>
        <taxon>Eukaryota</taxon>
        <taxon>Metazoa</taxon>
        <taxon>Spiralia</taxon>
        <taxon>Lophotrochozoa</taxon>
        <taxon>Mollusca</taxon>
        <taxon>Gastropoda</taxon>
        <taxon>Heterobranchia</taxon>
        <taxon>Euthyneura</taxon>
        <taxon>Panpulmonata</taxon>
        <taxon>Sacoglossa</taxon>
        <taxon>Placobranchoidea</taxon>
        <taxon>Plakobranchidae</taxon>
        <taxon>Elysia</taxon>
    </lineage>
</organism>
<evidence type="ECO:0000256" key="11">
    <source>
        <dbReference type="SAM" id="Phobius"/>
    </source>
</evidence>
<dbReference type="Pfam" id="PF06990">
    <property type="entry name" value="Gal-3-0_sulfotr"/>
    <property type="match status" value="1"/>
</dbReference>
<dbReference type="AlphaFoldDB" id="A0AAV4J1B7"/>
<evidence type="ECO:0000256" key="2">
    <source>
        <dbReference type="ARBA" id="ARBA00008124"/>
    </source>
</evidence>
<evidence type="ECO:0000256" key="6">
    <source>
        <dbReference type="ARBA" id="ARBA00022989"/>
    </source>
</evidence>
<keyword evidence="4 11" id="KW-0812">Transmembrane</keyword>
<keyword evidence="9" id="KW-0325">Glycoprotein</keyword>
<keyword evidence="6 11" id="KW-1133">Transmembrane helix</keyword>
<gene>
    <name evidence="12" type="ORF">ElyMa_001455800</name>
</gene>
<accession>A0AAV4J1B7</accession>
<keyword evidence="8 11" id="KW-0472">Membrane</keyword>
<dbReference type="EMBL" id="BMAT01002863">
    <property type="protein sequence ID" value="GFS15718.1"/>
    <property type="molecule type" value="Genomic_DNA"/>
</dbReference>
<proteinExistence type="inferred from homology"/>
<evidence type="ECO:0000256" key="4">
    <source>
        <dbReference type="ARBA" id="ARBA00022692"/>
    </source>
</evidence>